<feature type="region of interest" description="Disordered" evidence="1">
    <location>
        <begin position="192"/>
        <end position="219"/>
    </location>
</feature>
<dbReference type="EMBL" id="NJEU01000089">
    <property type="protein sequence ID" value="PHH81925.1"/>
    <property type="molecule type" value="Genomic_DNA"/>
</dbReference>
<sequence>MFANQHHYGTVIPPPARKRTRDDDATSLVTGFGEHRNKRLHSLPLRTSRMSTSAATPEHAPCLDSTSANMRCQSSSPWSSESSDARQMQNTISEFDMMDVTDSYPSCRDQSRRPAIAHDALGRMPTPIQPSFAAQVRGQHCEWAGPGPAVKSLSGIINLGHHQTGFSDHESLPRPATSHAEWHTVQNNRRLPSPISEMGDPSKHQTQMTLHDQPPSAVQPEAMDQDMECQLHPHKPFQLDHESASPSHGRRGHTRSKHTVNTWTWQPGMKKSFSIGYRPDCEKCRLNVPGHFNHIIIS</sequence>
<evidence type="ECO:0000256" key="1">
    <source>
        <dbReference type="SAM" id="MobiDB-lite"/>
    </source>
</evidence>
<proteinExistence type="predicted"/>
<feature type="compositionally biased region" description="Polar residues" evidence="1">
    <location>
        <begin position="64"/>
        <end position="73"/>
    </location>
</feature>
<organism evidence="2 3">
    <name type="scientific">Ophiocordyceps australis</name>
    <dbReference type="NCBI Taxonomy" id="1399860"/>
    <lineage>
        <taxon>Eukaryota</taxon>
        <taxon>Fungi</taxon>
        <taxon>Dikarya</taxon>
        <taxon>Ascomycota</taxon>
        <taxon>Pezizomycotina</taxon>
        <taxon>Sordariomycetes</taxon>
        <taxon>Hypocreomycetidae</taxon>
        <taxon>Hypocreales</taxon>
        <taxon>Ophiocordycipitaceae</taxon>
        <taxon>Ophiocordyceps</taxon>
    </lineage>
</organism>
<evidence type="ECO:0000313" key="2">
    <source>
        <dbReference type="EMBL" id="PHH81925.1"/>
    </source>
</evidence>
<dbReference type="OrthoDB" id="2446291at2759"/>
<dbReference type="AlphaFoldDB" id="A0A2C5ZIX2"/>
<feature type="region of interest" description="Disordered" evidence="1">
    <location>
        <begin position="48"/>
        <end position="84"/>
    </location>
</feature>
<feature type="region of interest" description="Disordered" evidence="1">
    <location>
        <begin position="1"/>
        <end position="25"/>
    </location>
</feature>
<accession>A0A2C5ZIX2</accession>
<evidence type="ECO:0000313" key="3">
    <source>
        <dbReference type="Proteomes" id="UP000224854"/>
    </source>
</evidence>
<dbReference type="Proteomes" id="UP000224854">
    <property type="component" value="Unassembled WGS sequence"/>
</dbReference>
<reference evidence="2 3" key="1">
    <citation type="submission" date="2017-06" db="EMBL/GenBank/DDBJ databases">
        <title>Ant-infecting Ophiocordyceps genomes reveal a high diversity of potential behavioral manipulation genes and a possible major role for enterotoxins.</title>
        <authorList>
            <person name="De Bekker C."/>
            <person name="Evans H.C."/>
            <person name="Brachmann A."/>
            <person name="Hughes D.P."/>
        </authorList>
    </citation>
    <scope>NUCLEOTIDE SEQUENCE [LARGE SCALE GENOMIC DNA]</scope>
    <source>
        <strain evidence="2 3">1348a</strain>
    </source>
</reference>
<protein>
    <submittedName>
        <fullName evidence="2">Uncharacterized protein</fullName>
    </submittedName>
</protein>
<name>A0A2C5ZIX2_9HYPO</name>
<comment type="caution">
    <text evidence="2">The sequence shown here is derived from an EMBL/GenBank/DDBJ whole genome shotgun (WGS) entry which is preliminary data.</text>
</comment>
<keyword evidence="3" id="KW-1185">Reference proteome</keyword>
<gene>
    <name evidence="2" type="ORF">CDD82_7527</name>
</gene>